<dbReference type="Pfam" id="PF00240">
    <property type="entry name" value="ubiquitin"/>
    <property type="match status" value="2"/>
</dbReference>
<evidence type="ECO:0000313" key="3">
    <source>
        <dbReference type="Proteomes" id="UP000186922"/>
    </source>
</evidence>
<dbReference type="PRINTS" id="PR00348">
    <property type="entry name" value="UBIQUITIN"/>
</dbReference>
<feature type="domain" description="Ubiquitin-like" evidence="1">
    <location>
        <begin position="141"/>
        <end position="192"/>
    </location>
</feature>
<dbReference type="AlphaFoldDB" id="A0A1D1W695"/>
<proteinExistence type="predicted"/>
<dbReference type="STRING" id="947166.A0A1D1W695"/>
<dbReference type="CDD" id="cd17039">
    <property type="entry name" value="Ubl_ubiquitin_like"/>
    <property type="match status" value="1"/>
</dbReference>
<keyword evidence="3" id="KW-1185">Reference proteome</keyword>
<protein>
    <recommendedName>
        <fullName evidence="1">Ubiquitin-like domain-containing protein</fullName>
    </recommendedName>
</protein>
<reference evidence="2 3" key="1">
    <citation type="journal article" date="2016" name="Nat. Commun.">
        <title>Extremotolerant tardigrade genome and improved radiotolerance of human cultured cells by tardigrade-unique protein.</title>
        <authorList>
            <person name="Hashimoto T."/>
            <person name="Horikawa D.D."/>
            <person name="Saito Y."/>
            <person name="Kuwahara H."/>
            <person name="Kozuka-Hata H."/>
            <person name="Shin-I T."/>
            <person name="Minakuchi Y."/>
            <person name="Ohishi K."/>
            <person name="Motoyama A."/>
            <person name="Aizu T."/>
            <person name="Enomoto A."/>
            <person name="Kondo K."/>
            <person name="Tanaka S."/>
            <person name="Hara Y."/>
            <person name="Koshikawa S."/>
            <person name="Sagara H."/>
            <person name="Miura T."/>
            <person name="Yokobori S."/>
            <person name="Miyagawa K."/>
            <person name="Suzuki Y."/>
            <person name="Kubo T."/>
            <person name="Oyama M."/>
            <person name="Kohara Y."/>
            <person name="Fujiyama A."/>
            <person name="Arakawa K."/>
            <person name="Katayama T."/>
            <person name="Toyoda A."/>
            <person name="Kunieda T."/>
        </authorList>
    </citation>
    <scope>NUCLEOTIDE SEQUENCE [LARGE SCALE GENOMIC DNA]</scope>
    <source>
        <strain evidence="2 3">YOKOZUNA-1</strain>
    </source>
</reference>
<dbReference type="PROSITE" id="PS50053">
    <property type="entry name" value="UBIQUITIN_2"/>
    <property type="match status" value="2"/>
</dbReference>
<dbReference type="InterPro" id="IPR000626">
    <property type="entry name" value="Ubiquitin-like_dom"/>
</dbReference>
<dbReference type="PANTHER" id="PTHR10666">
    <property type="entry name" value="UBIQUITIN"/>
    <property type="match status" value="1"/>
</dbReference>
<name>A0A1D1W695_RAMVA</name>
<dbReference type="SMART" id="SM00213">
    <property type="entry name" value="UBQ"/>
    <property type="match status" value="2"/>
</dbReference>
<dbReference type="EMBL" id="BDGG01000019">
    <property type="protein sequence ID" value="GAV08945.1"/>
    <property type="molecule type" value="Genomic_DNA"/>
</dbReference>
<dbReference type="Proteomes" id="UP000186922">
    <property type="component" value="Unassembled WGS sequence"/>
</dbReference>
<dbReference type="InterPro" id="IPR029071">
    <property type="entry name" value="Ubiquitin-like_domsf"/>
</dbReference>
<accession>A0A1D1W695</accession>
<sequence>MLNCENALAHSGYRFTYKRSPEDLKVVFIKTLTGRTLTVGALLPDEKIEYLKHRVQAIEGIATDQQRYVFAGRQLDDGRTLSDYNIQTFSTLHLILRLRGCACGCLEYDRRNPEDITTLYGIIKVALPDGKSVTLDVEPIKHTIKDLKKMVNEVDPKYKADRVELFFCGQLLKNNATLQEACVRNRSELKLVQLLGPSFSSAQTLVEVPALAIYDIYGQDMIPLIRP</sequence>
<feature type="domain" description="Ubiquitin-like" evidence="1">
    <location>
        <begin position="27"/>
        <end position="101"/>
    </location>
</feature>
<evidence type="ECO:0000313" key="2">
    <source>
        <dbReference type="EMBL" id="GAV08945.1"/>
    </source>
</evidence>
<dbReference type="InterPro" id="IPR019956">
    <property type="entry name" value="Ubiquitin_dom"/>
</dbReference>
<gene>
    <name evidence="2" type="primary">RvY_18563-1</name>
    <name evidence="2" type="synonym">RvY_18563.1</name>
    <name evidence="2" type="ORF">RvY_18563</name>
</gene>
<dbReference type="Gene3D" id="3.10.20.90">
    <property type="entry name" value="Phosphatidylinositol 3-kinase Catalytic Subunit, Chain A, domain 1"/>
    <property type="match status" value="2"/>
</dbReference>
<dbReference type="OrthoDB" id="10016665at2759"/>
<dbReference type="SUPFAM" id="SSF54236">
    <property type="entry name" value="Ubiquitin-like"/>
    <property type="match status" value="2"/>
</dbReference>
<organism evidence="2 3">
    <name type="scientific">Ramazzottius varieornatus</name>
    <name type="common">Water bear</name>
    <name type="synonym">Tardigrade</name>
    <dbReference type="NCBI Taxonomy" id="947166"/>
    <lineage>
        <taxon>Eukaryota</taxon>
        <taxon>Metazoa</taxon>
        <taxon>Ecdysozoa</taxon>
        <taxon>Tardigrada</taxon>
        <taxon>Eutardigrada</taxon>
        <taxon>Parachela</taxon>
        <taxon>Hypsibioidea</taxon>
        <taxon>Ramazzottiidae</taxon>
        <taxon>Ramazzottius</taxon>
    </lineage>
</organism>
<dbReference type="InterPro" id="IPR050158">
    <property type="entry name" value="Ubiquitin_ubiquitin-like"/>
</dbReference>
<evidence type="ECO:0000259" key="1">
    <source>
        <dbReference type="PROSITE" id="PS50053"/>
    </source>
</evidence>
<comment type="caution">
    <text evidence="2">The sequence shown here is derived from an EMBL/GenBank/DDBJ whole genome shotgun (WGS) entry which is preliminary data.</text>
</comment>